<keyword evidence="9" id="KW-1185">Reference proteome</keyword>
<dbReference type="InterPro" id="IPR045090">
    <property type="entry name" value="Pept_M3A_M3B"/>
</dbReference>
<proteinExistence type="inferred from homology"/>
<evidence type="ECO:0000256" key="4">
    <source>
        <dbReference type="ARBA" id="ARBA00022833"/>
    </source>
</evidence>
<dbReference type="InterPro" id="IPR001567">
    <property type="entry name" value="Pept_M3A_M3B_dom"/>
</dbReference>
<evidence type="ECO:0000256" key="2">
    <source>
        <dbReference type="ARBA" id="ARBA00022723"/>
    </source>
</evidence>
<reference evidence="8 9" key="1">
    <citation type="submission" date="2021-03" db="EMBL/GenBank/DDBJ databases">
        <title>Thermosipho ferrireducens sp.nov., an anaerobic thermophilic iron-reducing bacterium isolated from a deep-sea hydrothermal sulfide deposits.</title>
        <authorList>
            <person name="Zeng X."/>
            <person name="Chen Y."/>
            <person name="Shao Z."/>
        </authorList>
    </citation>
    <scope>NUCLEOTIDE SEQUENCE [LARGE SCALE GENOMIC DNA]</scope>
    <source>
        <strain evidence="8 9">JL129W03</strain>
    </source>
</reference>
<dbReference type="CDD" id="cd09606">
    <property type="entry name" value="M3B_PepF"/>
    <property type="match status" value="1"/>
</dbReference>
<evidence type="ECO:0000313" key="8">
    <source>
        <dbReference type="EMBL" id="QTA37349.1"/>
    </source>
</evidence>
<keyword evidence="4 6" id="KW-0862">Zinc</keyword>
<dbReference type="PANTHER" id="PTHR11804:SF48">
    <property type="entry name" value="PUTATIVE-RELATED"/>
    <property type="match status" value="1"/>
</dbReference>
<dbReference type="SUPFAM" id="SSF55486">
    <property type="entry name" value="Metalloproteases ('zincins'), catalytic domain"/>
    <property type="match status" value="1"/>
</dbReference>
<keyword evidence="2 6" id="KW-0479">Metal-binding</keyword>
<gene>
    <name evidence="8" type="ORF">JYK00_06295</name>
</gene>
<evidence type="ECO:0000256" key="3">
    <source>
        <dbReference type="ARBA" id="ARBA00022801"/>
    </source>
</evidence>
<organism evidence="8 9">
    <name type="scientific">Thermosipho ferrireducens</name>
    <dbReference type="NCBI Taxonomy" id="2571116"/>
    <lineage>
        <taxon>Bacteria</taxon>
        <taxon>Thermotogati</taxon>
        <taxon>Thermotogota</taxon>
        <taxon>Thermotogae</taxon>
        <taxon>Thermotogales</taxon>
        <taxon>Fervidobacteriaceae</taxon>
        <taxon>Thermosipho</taxon>
    </lineage>
</organism>
<dbReference type="EMBL" id="CP071446">
    <property type="protein sequence ID" value="QTA37349.1"/>
    <property type="molecule type" value="Genomic_DNA"/>
</dbReference>
<dbReference type="Gene3D" id="1.10.1370.30">
    <property type="match status" value="1"/>
</dbReference>
<name>A0ABX7S5C8_9BACT</name>
<evidence type="ECO:0000313" key="9">
    <source>
        <dbReference type="Proteomes" id="UP000671862"/>
    </source>
</evidence>
<dbReference type="Pfam" id="PF01432">
    <property type="entry name" value="Peptidase_M3"/>
    <property type="match status" value="1"/>
</dbReference>
<accession>A0ABX7S5C8</accession>
<keyword evidence="1 6" id="KW-0645">Protease</keyword>
<feature type="domain" description="Peptidase M3A/M3B catalytic" evidence="7">
    <location>
        <begin position="174"/>
        <end position="557"/>
    </location>
</feature>
<comment type="cofactor">
    <cofactor evidence="6">
        <name>Zn(2+)</name>
        <dbReference type="ChEBI" id="CHEBI:29105"/>
    </cofactor>
    <text evidence="6">Binds 1 zinc ion.</text>
</comment>
<dbReference type="PANTHER" id="PTHR11804">
    <property type="entry name" value="PROTEASE M3 THIMET OLIGOPEPTIDASE-RELATED"/>
    <property type="match status" value="1"/>
</dbReference>
<sequence>MVYTNETIQKKQRKFYPYINSTSPEEIISELKKLLESPINSPEDIIELVEKFTEINDIVSEEMGWRYIKMTCNADNKKYINDFNNYFANVVAKLKPYTFKFEKKIQTSAQKDLLPEKYKLMIEIISNNTKLYREENVKLQVEERKLANKYGSIYGSITVKFKGEEKTLQQLTPYLKDPDRNIREEAWKKRYEGLLSKKKELDELFDTLKEIRIKQAKNAGFDNYRDYIHKLKGRFEYTPDDLFKFHEAVEKKVVPFSIERMQSRAQKLKIDSVKPWDTSVDPDGRVLKPFHSTEEFIVKAIKTLGKVNQTFGKRLEMMKNSGLLDLENRKGKAPGGYNYPLPETGAPFIFMNATGQSGDVRTLLHESGHAMHTFETVNIPIMYYRPIRMEIAELASMTMELLTLHYWNEYYNDNEDFRKAMIEELENALLFLPWCMTVDAFQHWIYTNPDHTPEERDNYFGTLMDKFNKGVDWSGLDVEKKTRWMFQLHIFQAPFYYIEYGMAQLGALAIYKNYVKAPEATVENYIQFLKSGYKVPIDKIYEIAGIKLDFSEEYISEIVDFAKDRLSELEKSK</sequence>
<dbReference type="Proteomes" id="UP000671862">
    <property type="component" value="Chromosome"/>
</dbReference>
<dbReference type="InterPro" id="IPR011976">
    <property type="entry name" value="Pept_M3B_oligopep-rel"/>
</dbReference>
<comment type="similarity">
    <text evidence="6">Belongs to the peptidase M3 family.</text>
</comment>
<protein>
    <submittedName>
        <fullName evidence="8">M3 family oligoendopeptidase</fullName>
    </submittedName>
</protein>
<evidence type="ECO:0000259" key="7">
    <source>
        <dbReference type="Pfam" id="PF01432"/>
    </source>
</evidence>
<evidence type="ECO:0000256" key="6">
    <source>
        <dbReference type="RuleBase" id="RU003435"/>
    </source>
</evidence>
<dbReference type="NCBIfam" id="TIGR02289">
    <property type="entry name" value="M3_not_pepF"/>
    <property type="match status" value="1"/>
</dbReference>
<evidence type="ECO:0000256" key="1">
    <source>
        <dbReference type="ARBA" id="ARBA00022670"/>
    </source>
</evidence>
<keyword evidence="5 6" id="KW-0482">Metalloprotease</keyword>
<evidence type="ECO:0000256" key="5">
    <source>
        <dbReference type="ARBA" id="ARBA00023049"/>
    </source>
</evidence>
<keyword evidence="3 6" id="KW-0378">Hydrolase</keyword>
<dbReference type="RefSeq" id="WP_207566074.1">
    <property type="nucleotide sequence ID" value="NZ_CP071446.1"/>
</dbReference>